<accession>A0A2A5T7G8</accession>
<comment type="caution">
    <text evidence="1">The sequence shown here is derived from an EMBL/GenBank/DDBJ whole genome shotgun (WGS) entry which is preliminary data.</text>
</comment>
<dbReference type="AlphaFoldDB" id="A0A2A5T7G8"/>
<dbReference type="Proteomes" id="UP000219020">
    <property type="component" value="Unassembled WGS sequence"/>
</dbReference>
<dbReference type="EMBL" id="NBYY01000006">
    <property type="protein sequence ID" value="PCS24068.1"/>
    <property type="molecule type" value="Genomic_DNA"/>
</dbReference>
<protein>
    <submittedName>
        <fullName evidence="1">Mobile element protein</fullName>
    </submittedName>
</protein>
<reference evidence="2" key="1">
    <citation type="submission" date="2017-04" db="EMBL/GenBank/DDBJ databases">
        <title>Genome evolution of the luminous symbionts of deep sea anglerfish.</title>
        <authorList>
            <person name="Hendry T.A."/>
        </authorList>
    </citation>
    <scope>NUCLEOTIDE SEQUENCE [LARGE SCALE GENOMIC DNA]</scope>
</reference>
<name>A0A2A5T7G8_9GAMM</name>
<evidence type="ECO:0000313" key="2">
    <source>
        <dbReference type="Proteomes" id="UP000219020"/>
    </source>
</evidence>
<proteinExistence type="predicted"/>
<organism evidence="1 2">
    <name type="scientific">Candidatus Enterovibrio escicola</name>
    <dbReference type="NCBI Taxonomy" id="1927127"/>
    <lineage>
        <taxon>Bacteria</taxon>
        <taxon>Pseudomonadati</taxon>
        <taxon>Pseudomonadota</taxon>
        <taxon>Gammaproteobacteria</taxon>
        <taxon>Vibrionales</taxon>
        <taxon>Vibrionaceae</taxon>
        <taxon>Enterovibrio</taxon>
    </lineage>
</organism>
<gene>
    <name evidence="1" type="ORF">BTN49_0261</name>
</gene>
<evidence type="ECO:0000313" key="1">
    <source>
        <dbReference type="EMBL" id="PCS24068.1"/>
    </source>
</evidence>
<keyword evidence="2" id="KW-1185">Reference proteome</keyword>
<sequence>MAETAMFRYKQSLSSKCTLRNYNSQVGEALANVKAMNKGYKTRYACPPAEKLRL</sequence>